<comment type="caution">
    <text evidence="2">The sequence shown here is derived from an EMBL/GenBank/DDBJ whole genome shotgun (WGS) entry which is preliminary data.</text>
</comment>
<keyword evidence="1" id="KW-0472">Membrane</keyword>
<protein>
    <submittedName>
        <fullName evidence="2">Uncharacterized protein</fullName>
    </submittedName>
</protein>
<gene>
    <name evidence="2" type="ORF">MYP_346</name>
</gene>
<keyword evidence="1" id="KW-0812">Transmembrane</keyword>
<evidence type="ECO:0000313" key="3">
    <source>
        <dbReference type="Proteomes" id="UP000030185"/>
    </source>
</evidence>
<evidence type="ECO:0000313" key="2">
    <source>
        <dbReference type="EMBL" id="GAL83120.1"/>
    </source>
</evidence>
<dbReference type="Proteomes" id="UP000030185">
    <property type="component" value="Unassembled WGS sequence"/>
</dbReference>
<accession>A0A098L8J3</accession>
<evidence type="ECO:0000256" key="1">
    <source>
        <dbReference type="SAM" id="Phobius"/>
    </source>
</evidence>
<dbReference type="EMBL" id="BBLT01000001">
    <property type="protein sequence ID" value="GAL83120.1"/>
    <property type="molecule type" value="Genomic_DNA"/>
</dbReference>
<dbReference type="STRING" id="153721.MYP_346"/>
<keyword evidence="1" id="KW-1133">Transmembrane helix</keyword>
<dbReference type="AlphaFoldDB" id="A0A098L8J3"/>
<reference evidence="2 3" key="1">
    <citation type="submission" date="2014-09" db="EMBL/GenBank/DDBJ databases">
        <title>Sporocytophaga myxococcoides PG-01 genome sequencing.</title>
        <authorList>
            <person name="Liu L."/>
            <person name="Gao P.J."/>
            <person name="Chen G.J."/>
            <person name="Wang L.S."/>
        </authorList>
    </citation>
    <scope>NUCLEOTIDE SEQUENCE [LARGE SCALE GENOMIC DNA]</scope>
    <source>
        <strain evidence="2 3">PG-01</strain>
    </source>
</reference>
<keyword evidence="3" id="KW-1185">Reference proteome</keyword>
<proteinExistence type="predicted"/>
<feature type="transmembrane region" description="Helical" evidence="1">
    <location>
        <begin position="7"/>
        <end position="24"/>
    </location>
</feature>
<sequence>MLCGKKIIFLNQYFSTIINIIFHLNLKITIMKISCNFFLGLLVASVFTFLCSKKK</sequence>
<feature type="transmembrane region" description="Helical" evidence="1">
    <location>
        <begin position="30"/>
        <end position="51"/>
    </location>
</feature>
<organism evidence="2 3">
    <name type="scientific">Sporocytophaga myxococcoides</name>
    <dbReference type="NCBI Taxonomy" id="153721"/>
    <lineage>
        <taxon>Bacteria</taxon>
        <taxon>Pseudomonadati</taxon>
        <taxon>Bacteroidota</taxon>
        <taxon>Cytophagia</taxon>
        <taxon>Cytophagales</taxon>
        <taxon>Cytophagaceae</taxon>
        <taxon>Sporocytophaga</taxon>
    </lineage>
</organism>
<name>A0A098L8J3_9BACT</name>